<dbReference type="KEGG" id="mcd:MCRO_0115"/>
<dbReference type="HOGENOM" id="CLU_2383011_0_0_14"/>
<accession>D5E4U7</accession>
<dbReference type="AlphaFoldDB" id="D5E4U7"/>
<dbReference type="EMBL" id="CP001991">
    <property type="protein sequence ID" value="ADE19960.1"/>
    <property type="molecule type" value="Genomic_DNA"/>
</dbReference>
<keyword evidence="2" id="KW-1185">Reference proteome</keyword>
<evidence type="ECO:0000313" key="1">
    <source>
        <dbReference type="EMBL" id="ADE19960.1"/>
    </source>
</evidence>
<reference evidence="1 2" key="3">
    <citation type="journal article" date="2011" name="J. Bacteriol.">
        <title>Genome sequences of Mycoplasma alligatoris A21JP2T and Mycoplasma crocodyli MP145T.</title>
        <authorList>
            <person name="Brown D.R."/>
            <person name="Farmerie W.G."/>
            <person name="May M."/>
            <person name="Benders G.A."/>
            <person name="Durkin A.S."/>
            <person name="Hlavinka K."/>
            <person name="Hostetler J."/>
            <person name="Jackson J."/>
            <person name="Johnson J."/>
            <person name="Miller R.H."/>
            <person name="Paralanov V."/>
            <person name="Radune D."/>
            <person name="Szczypinski B."/>
            <person name="Glass J.I."/>
        </authorList>
    </citation>
    <scope>NUCLEOTIDE SEQUENCE [LARGE SCALE GENOMIC DNA]</scope>
    <source>
        <strain evidence="2">ATCC 51981 / MP145</strain>
    </source>
</reference>
<proteinExistence type="predicted"/>
<organism evidence="1 2">
    <name type="scientific">Mycoplasma crocodyli (strain ATCC 51981 / MP145)</name>
    <dbReference type="NCBI Taxonomy" id="512564"/>
    <lineage>
        <taxon>Bacteria</taxon>
        <taxon>Bacillati</taxon>
        <taxon>Mycoplasmatota</taxon>
        <taxon>Mollicutes</taxon>
        <taxon>Mycoplasmataceae</taxon>
        <taxon>Mycoplasma</taxon>
    </lineage>
</organism>
<sequence length="94" mass="10963">MSIKIPSYKSCYIYEDHGKLFVNESLNSINKKSEIIIKFENKIYKYSCLILETKNQKTNINILEPINEKLNFTNGLSCSMFIKSINIFCILTNK</sequence>
<reference evidence="2" key="1">
    <citation type="submission" date="2010-03" db="EMBL/GenBank/DDBJ databases">
        <title>The complete genome of Mycoplasma crocodyli MP145.</title>
        <authorList>
            <person name="Glass J.I."/>
            <person name="Durkin A.S."/>
            <person name="Hostetler J."/>
            <person name="Jackson J."/>
            <person name="Johnson J."/>
            <person name="May M.A."/>
            <person name="Paralanov V."/>
            <person name="Radune D."/>
            <person name="Szczypinski B."/>
            <person name="Brown D.R."/>
        </authorList>
    </citation>
    <scope>NUCLEOTIDE SEQUENCE [LARGE SCALE GENOMIC DNA]</scope>
    <source>
        <strain evidence="2">ATCC 51981 / MP145</strain>
    </source>
</reference>
<evidence type="ECO:0000313" key="2">
    <source>
        <dbReference type="Proteomes" id="UP000001845"/>
    </source>
</evidence>
<name>D5E4U7_MYCCM</name>
<protein>
    <submittedName>
        <fullName evidence="1">Uncharacterized protein</fullName>
    </submittedName>
</protein>
<dbReference type="RefSeq" id="WP_013054736.1">
    <property type="nucleotide sequence ID" value="NC_014014.1"/>
</dbReference>
<gene>
    <name evidence="1" type="ordered locus">MCRO_0115</name>
</gene>
<dbReference type="STRING" id="512564.MCRO_0115"/>
<reference key="2">
    <citation type="submission" date="2010-03" db="EMBL/GenBank/DDBJ databases">
        <authorList>
            <person name="Ma Z."/>
            <person name="Wang X."/>
            <person name="Liu H."/>
        </authorList>
    </citation>
    <scope>NUCLEOTIDE SEQUENCE</scope>
    <source>
        <strain>MP145</strain>
    </source>
</reference>
<dbReference type="Proteomes" id="UP000001845">
    <property type="component" value="Chromosome"/>
</dbReference>